<dbReference type="PROSITE" id="PS50222">
    <property type="entry name" value="EF_HAND_2"/>
    <property type="match status" value="1"/>
</dbReference>
<evidence type="ECO:0000259" key="9">
    <source>
        <dbReference type="PROSITE" id="PS50222"/>
    </source>
</evidence>
<evidence type="ECO:0000256" key="6">
    <source>
        <dbReference type="SAM" id="Coils"/>
    </source>
</evidence>
<organism evidence="10 11">
    <name type="scientific">Chrysochromulina tobinii</name>
    <dbReference type="NCBI Taxonomy" id="1460289"/>
    <lineage>
        <taxon>Eukaryota</taxon>
        <taxon>Haptista</taxon>
        <taxon>Haptophyta</taxon>
        <taxon>Prymnesiophyceae</taxon>
        <taxon>Prymnesiales</taxon>
        <taxon>Chrysochromulinaceae</taxon>
        <taxon>Chrysochromulina</taxon>
    </lineage>
</organism>
<evidence type="ECO:0000256" key="4">
    <source>
        <dbReference type="ARBA" id="ARBA00022989"/>
    </source>
</evidence>
<feature type="region of interest" description="Disordered" evidence="7">
    <location>
        <begin position="839"/>
        <end position="859"/>
    </location>
</feature>
<dbReference type="OrthoDB" id="444119at2759"/>
<name>A0A0M0JXV3_9EUKA</name>
<dbReference type="InterPro" id="IPR011992">
    <property type="entry name" value="EF-hand-dom_pair"/>
</dbReference>
<evidence type="ECO:0000256" key="2">
    <source>
        <dbReference type="ARBA" id="ARBA00022692"/>
    </source>
</evidence>
<feature type="domain" description="EF-hand" evidence="9">
    <location>
        <begin position="93"/>
        <end position="128"/>
    </location>
</feature>
<evidence type="ECO:0000256" key="8">
    <source>
        <dbReference type="SAM" id="Phobius"/>
    </source>
</evidence>
<dbReference type="Proteomes" id="UP000037460">
    <property type="component" value="Unassembled WGS sequence"/>
</dbReference>
<evidence type="ECO:0000313" key="10">
    <source>
        <dbReference type="EMBL" id="KOO31405.1"/>
    </source>
</evidence>
<gene>
    <name evidence="10" type="ORF">Ctob_001823</name>
</gene>
<dbReference type="Gene3D" id="1.10.238.10">
    <property type="entry name" value="EF-hand"/>
    <property type="match status" value="1"/>
</dbReference>
<keyword evidence="2 8" id="KW-0812">Transmembrane</keyword>
<reference evidence="11" key="1">
    <citation type="journal article" date="2015" name="PLoS Genet.">
        <title>Genome Sequence and Transcriptome Analyses of Chrysochromulina tobin: Metabolic Tools for Enhanced Algal Fitness in the Prominent Order Prymnesiales (Haptophyceae).</title>
        <authorList>
            <person name="Hovde B.T."/>
            <person name="Deodato C.R."/>
            <person name="Hunsperger H.M."/>
            <person name="Ryken S.A."/>
            <person name="Yost W."/>
            <person name="Jha R.K."/>
            <person name="Patterson J."/>
            <person name="Monnat R.J. Jr."/>
            <person name="Barlow S.B."/>
            <person name="Starkenburg S.R."/>
            <person name="Cattolico R.A."/>
        </authorList>
    </citation>
    <scope>NUCLEOTIDE SEQUENCE</scope>
    <source>
        <strain evidence="11">CCMP291</strain>
    </source>
</reference>
<evidence type="ECO:0000256" key="7">
    <source>
        <dbReference type="SAM" id="MobiDB-lite"/>
    </source>
</evidence>
<dbReference type="AlphaFoldDB" id="A0A0M0JXV3"/>
<dbReference type="GO" id="GO:0005509">
    <property type="term" value="F:calcium ion binding"/>
    <property type="evidence" value="ECO:0007669"/>
    <property type="project" value="InterPro"/>
</dbReference>
<evidence type="ECO:0000256" key="5">
    <source>
        <dbReference type="ARBA" id="ARBA00023136"/>
    </source>
</evidence>
<feature type="compositionally biased region" description="Polar residues" evidence="7">
    <location>
        <begin position="288"/>
        <end position="297"/>
    </location>
</feature>
<dbReference type="Pfam" id="PF08016">
    <property type="entry name" value="PKD_channel"/>
    <property type="match status" value="1"/>
</dbReference>
<feature type="transmembrane region" description="Helical" evidence="8">
    <location>
        <begin position="739"/>
        <end position="756"/>
    </location>
</feature>
<dbReference type="SMART" id="SM00054">
    <property type="entry name" value="EFh"/>
    <property type="match status" value="2"/>
</dbReference>
<dbReference type="Pfam" id="PF13499">
    <property type="entry name" value="EF-hand_7"/>
    <property type="match status" value="1"/>
</dbReference>
<comment type="caution">
    <text evidence="10">The sequence shown here is derived from an EMBL/GenBank/DDBJ whole genome shotgun (WGS) entry which is preliminary data.</text>
</comment>
<feature type="coiled-coil region" evidence="6">
    <location>
        <begin position="904"/>
        <end position="937"/>
    </location>
</feature>
<proteinExistence type="predicted"/>
<dbReference type="PANTHER" id="PTHR10877">
    <property type="entry name" value="POLYCYSTIN FAMILY MEMBER"/>
    <property type="match status" value="1"/>
</dbReference>
<accession>A0A0M0JXV3</accession>
<sequence>MADGAQGIWGRQHGHGLARLANAGGLVAAAAASKKGGSMVPLVKHATKKAKIAKPPDATALPAARAAAERLAARNKRIQKVALFSPRSGKPTNDPVLLKRVFQTFDRDGTGAVSLAEMAAMLRVLKIRITQRELDRICKSVDDGSGELDFEEFYRALQMIRNLQVTESLFDKVMNFVNTVGFQTILYISYVLVFQEFAGTVRTKEEYYVHKAVTDTLLARPFGHNHLTFMQIKRIGDIYKWGDQVLWPGLFGGMGPCNASVGVRDTLANKRCQDDAWPDGEGPLSMYPKQTPTNNMRGPTPADLFELVRRMDKLDWSEGITFRVARTRDQPCDPDLPWPRTMRPRLRTERYVPGNVTFVEPPCPPELGFGTGSAVPYGVNFSHPGEPMVHPFYWYSATELGADPRGLSSANLVALTREPYESAGYVALVIPFFSDVLLPNQVGSFEEVEDFRTSAVNATNDRHVRYYCVRLSHNGAQVRQLCDPTSNLRTNDGELTGVVRAAVEELWGDLRRGHYLDALSRVLTITLQFNSNHVGVRYRLTLVLELTSLGTVLPSYHIETMATHPQKLEDLSFYSRVSLFTVVMFVLLELVRMARMGQKGFANLLNYFTDMWNFADWLNFLIFGLTYWQVLIVERLLKARDCEGSYLCRELGYFDDWQLMGEYRWLKELFSFNLCVQLLKVAKYSSALIPKMSIATDTLRHAMVDMLFFALTVGITIFSFSSLLWVILGPVVNDFYDQVPAMISVMSAFFIDFDFVEAMQRSSGYFSVILMLCYLFVAVFILLTLFLSILAEAQVKVRLDMLEQEANDPAFSSFGTLADLWMVFEKGVDRILKEFEVKNPWPDTPPESEDEAEVTPRGALGLDYDPPHDWEAVGDLRNDVSVLHGGLDQLGSLVFGTVDQLDEQKRLEALAVAARRAARAAERAAIEREAAEAATEERAAFQRRRRRGEVGVESEEVHAAAEEAAEKAAAAAREKAEARLAATHRGVAASIVESLLDATIAAVQARAARRAREATAHEANDELRRARELMRSLAERHLATLDRLEQRFFADDFTRRKEQWRKLQMHRQALASEGDEAKEELERLDAQSIRAEDRLDKLDRWQHRHSGLLRASAAVEVHADGTYDVKVPGVGLHQRVPHADLRLRDGGGMLPILALERTVPVAIRE</sequence>
<dbReference type="EMBL" id="JWZX01002021">
    <property type="protein sequence ID" value="KOO31405.1"/>
    <property type="molecule type" value="Genomic_DNA"/>
</dbReference>
<dbReference type="PROSITE" id="PS00018">
    <property type="entry name" value="EF_HAND_1"/>
    <property type="match status" value="1"/>
</dbReference>
<keyword evidence="11" id="KW-1185">Reference proteome</keyword>
<evidence type="ECO:0000313" key="11">
    <source>
        <dbReference type="Proteomes" id="UP000037460"/>
    </source>
</evidence>
<feature type="region of interest" description="Disordered" evidence="7">
    <location>
        <begin position="279"/>
        <end position="298"/>
    </location>
</feature>
<dbReference type="GO" id="GO:0016020">
    <property type="term" value="C:membrane"/>
    <property type="evidence" value="ECO:0007669"/>
    <property type="project" value="UniProtKB-SubCell"/>
</dbReference>
<keyword evidence="6" id="KW-0175">Coiled coil</keyword>
<dbReference type="InterPro" id="IPR002048">
    <property type="entry name" value="EF_hand_dom"/>
</dbReference>
<feature type="transmembrane region" description="Helical" evidence="8">
    <location>
        <begin position="573"/>
        <end position="591"/>
    </location>
</feature>
<dbReference type="InterPro" id="IPR013122">
    <property type="entry name" value="PKD1_2_channel"/>
</dbReference>
<keyword evidence="3" id="KW-0106">Calcium</keyword>
<evidence type="ECO:0000256" key="1">
    <source>
        <dbReference type="ARBA" id="ARBA00004141"/>
    </source>
</evidence>
<keyword evidence="5 8" id="KW-0472">Membrane</keyword>
<dbReference type="CDD" id="cd00051">
    <property type="entry name" value="EFh"/>
    <property type="match status" value="1"/>
</dbReference>
<keyword evidence="4 8" id="KW-1133">Transmembrane helix</keyword>
<evidence type="ECO:0000256" key="3">
    <source>
        <dbReference type="ARBA" id="ARBA00022837"/>
    </source>
</evidence>
<feature type="coiled-coil region" evidence="6">
    <location>
        <begin position="1016"/>
        <end position="1094"/>
    </location>
</feature>
<dbReference type="SUPFAM" id="SSF47473">
    <property type="entry name" value="EF-hand"/>
    <property type="match status" value="1"/>
</dbReference>
<feature type="transmembrane region" description="Helical" evidence="8">
    <location>
        <begin position="707"/>
        <end position="727"/>
    </location>
</feature>
<protein>
    <submittedName>
        <fullName evidence="10">Polycystic kidney disease protein-2</fullName>
    </submittedName>
</protein>
<dbReference type="PANTHER" id="PTHR10877:SF183">
    <property type="entry name" value="AT14535P-RELATED"/>
    <property type="match status" value="1"/>
</dbReference>
<comment type="subcellular location">
    <subcellularLocation>
        <location evidence="1">Membrane</location>
        <topology evidence="1">Multi-pass membrane protein</topology>
    </subcellularLocation>
</comment>
<feature type="transmembrane region" description="Helical" evidence="8">
    <location>
        <begin position="768"/>
        <end position="791"/>
    </location>
</feature>
<dbReference type="InterPro" id="IPR018247">
    <property type="entry name" value="EF_Hand_1_Ca_BS"/>
</dbReference>
<dbReference type="InterPro" id="IPR051223">
    <property type="entry name" value="Polycystin"/>
</dbReference>